<dbReference type="PANTHER" id="PTHR10758:SF1">
    <property type="entry name" value="COP9 SIGNALOSOME COMPLEX SUBUNIT 3"/>
    <property type="match status" value="1"/>
</dbReference>
<evidence type="ECO:0000313" key="3">
    <source>
        <dbReference type="EMBL" id="RPA79652.1"/>
    </source>
</evidence>
<dbReference type="EMBL" id="ML119696">
    <property type="protein sequence ID" value="RPA79652.1"/>
    <property type="molecule type" value="Genomic_DNA"/>
</dbReference>
<dbReference type="InterPro" id="IPR050756">
    <property type="entry name" value="CSN3"/>
</dbReference>
<name>A0A3N4I0L1_ASCIM</name>
<protein>
    <recommendedName>
        <fullName evidence="2">COP9 signalosome complex subunit 3 N-terminal helical repeats domain-containing protein</fullName>
    </recommendedName>
</protein>
<keyword evidence="1" id="KW-0963">Cytoplasm</keyword>
<accession>A0A3N4I0L1</accession>
<keyword evidence="4" id="KW-1185">Reference proteome</keyword>
<evidence type="ECO:0000256" key="1">
    <source>
        <dbReference type="ARBA" id="ARBA00022490"/>
    </source>
</evidence>
<evidence type="ECO:0000259" key="2">
    <source>
        <dbReference type="Pfam" id="PF22788"/>
    </source>
</evidence>
<dbReference type="GO" id="GO:0006511">
    <property type="term" value="P:ubiquitin-dependent protein catabolic process"/>
    <property type="evidence" value="ECO:0007669"/>
    <property type="project" value="TreeGrafter"/>
</dbReference>
<feature type="domain" description="COP9 signalosome complex subunit 3 N-terminal helical repeats" evidence="2">
    <location>
        <begin position="55"/>
        <end position="261"/>
    </location>
</feature>
<dbReference type="Proteomes" id="UP000275078">
    <property type="component" value="Unassembled WGS sequence"/>
</dbReference>
<organism evidence="3 4">
    <name type="scientific">Ascobolus immersus RN42</name>
    <dbReference type="NCBI Taxonomy" id="1160509"/>
    <lineage>
        <taxon>Eukaryota</taxon>
        <taxon>Fungi</taxon>
        <taxon>Dikarya</taxon>
        <taxon>Ascomycota</taxon>
        <taxon>Pezizomycotina</taxon>
        <taxon>Pezizomycetes</taxon>
        <taxon>Pezizales</taxon>
        <taxon>Ascobolaceae</taxon>
        <taxon>Ascobolus</taxon>
    </lineage>
</organism>
<dbReference type="AlphaFoldDB" id="A0A3N4I0L1"/>
<sequence>MDKFWDANGNFASSIKPDHTPQEVQRLAVPLIAALKKTPLSGLLSGKAGTESDVDILDLLNPEIHSLSYLFVLGVRLDQAGRSIFDKYYAKIVSFYSTFDPRQIVLEPEQFKRLSLAFVQTLTEVGKPLLAVKPLKNAILRMDTIHPGTLTYLHTPFIQTCLLAKTYRDALPVLALDTIDIPVSTTTSGFSVQECQQYFLYGGMVYIGMKRWKDALNMLDYVLITPGTGFSQIQVEAYKKYILVCLLYKGKPLSSPKLISKNTARGLPSLVKPYELFIHLCSTGAEATLQKELDNLMTMFQQDNNVGLAMQCLLAFKKLKILNLTNTYVTLTTADILQKTGGLEIEKSTPFGKAPDTQDIELSILNMIEEGSIHGTISQSPNENSLITFLDPPHLDQAGETEYLLKITEQIQKVVTLNHQTQALNRKLGLEREYISHLNKVRSHPTQGMHSRIGESVGSFSFTEAMDEDLDDDEAVFS</sequence>
<reference evidence="3 4" key="1">
    <citation type="journal article" date="2018" name="Nat. Ecol. Evol.">
        <title>Pezizomycetes genomes reveal the molecular basis of ectomycorrhizal truffle lifestyle.</title>
        <authorList>
            <person name="Murat C."/>
            <person name="Payen T."/>
            <person name="Noel B."/>
            <person name="Kuo A."/>
            <person name="Morin E."/>
            <person name="Chen J."/>
            <person name="Kohler A."/>
            <person name="Krizsan K."/>
            <person name="Balestrini R."/>
            <person name="Da Silva C."/>
            <person name="Montanini B."/>
            <person name="Hainaut M."/>
            <person name="Levati E."/>
            <person name="Barry K.W."/>
            <person name="Belfiori B."/>
            <person name="Cichocki N."/>
            <person name="Clum A."/>
            <person name="Dockter R.B."/>
            <person name="Fauchery L."/>
            <person name="Guy J."/>
            <person name="Iotti M."/>
            <person name="Le Tacon F."/>
            <person name="Lindquist E.A."/>
            <person name="Lipzen A."/>
            <person name="Malagnac F."/>
            <person name="Mello A."/>
            <person name="Molinier V."/>
            <person name="Miyauchi S."/>
            <person name="Poulain J."/>
            <person name="Riccioni C."/>
            <person name="Rubini A."/>
            <person name="Sitrit Y."/>
            <person name="Splivallo R."/>
            <person name="Traeger S."/>
            <person name="Wang M."/>
            <person name="Zifcakova L."/>
            <person name="Wipf D."/>
            <person name="Zambonelli A."/>
            <person name="Paolocci F."/>
            <person name="Nowrousian M."/>
            <person name="Ottonello S."/>
            <person name="Baldrian P."/>
            <person name="Spatafora J.W."/>
            <person name="Henrissat B."/>
            <person name="Nagy L.G."/>
            <person name="Aury J.M."/>
            <person name="Wincker P."/>
            <person name="Grigoriev I.V."/>
            <person name="Bonfante P."/>
            <person name="Martin F.M."/>
        </authorList>
    </citation>
    <scope>NUCLEOTIDE SEQUENCE [LARGE SCALE GENOMIC DNA]</scope>
    <source>
        <strain evidence="3 4">RN42</strain>
    </source>
</reference>
<dbReference type="STRING" id="1160509.A0A3N4I0L1"/>
<dbReference type="Pfam" id="PF22788">
    <property type="entry name" value="COP9_hel_rpt"/>
    <property type="match status" value="1"/>
</dbReference>
<dbReference type="PANTHER" id="PTHR10758">
    <property type="entry name" value="26S PROTEASOME NON-ATPASE REGULATORY SUBUNIT 3/COP9 SIGNALOSOME COMPLEX SUBUNIT 3"/>
    <property type="match status" value="1"/>
</dbReference>
<proteinExistence type="predicted"/>
<evidence type="ECO:0000313" key="4">
    <source>
        <dbReference type="Proteomes" id="UP000275078"/>
    </source>
</evidence>
<dbReference type="InterPro" id="IPR055089">
    <property type="entry name" value="COP9_N"/>
</dbReference>
<gene>
    <name evidence="3" type="ORF">BJ508DRAFT_415807</name>
</gene>
<dbReference type="OrthoDB" id="29061at2759"/>
<dbReference type="GO" id="GO:0008180">
    <property type="term" value="C:COP9 signalosome"/>
    <property type="evidence" value="ECO:0007669"/>
    <property type="project" value="TreeGrafter"/>
</dbReference>